<dbReference type="Proteomes" id="UP000315003">
    <property type="component" value="Chromosome"/>
</dbReference>
<gene>
    <name evidence="5" type="ORF">SV7mr_19630</name>
</gene>
<protein>
    <submittedName>
        <fullName evidence="5">EcoKI restriction-modification system protein HsdS</fullName>
    </submittedName>
</protein>
<dbReference type="OrthoDB" id="9811611at2"/>
<keyword evidence="3" id="KW-0238">DNA-binding</keyword>
<evidence type="ECO:0000256" key="3">
    <source>
        <dbReference type="ARBA" id="ARBA00023125"/>
    </source>
</evidence>
<dbReference type="Gene3D" id="1.10.287.1120">
    <property type="entry name" value="Bipartite methylase S protein"/>
    <property type="match status" value="1"/>
</dbReference>
<dbReference type="Pfam" id="PF01420">
    <property type="entry name" value="Methylase_S"/>
    <property type="match status" value="1"/>
</dbReference>
<dbReference type="EMBL" id="CP036272">
    <property type="protein sequence ID" value="QDT59456.1"/>
    <property type="molecule type" value="Genomic_DNA"/>
</dbReference>
<accession>A0A517STK6</accession>
<keyword evidence="2" id="KW-0680">Restriction system</keyword>
<sequence length="454" mass="50629">MSNRLSGYDIEIPPEWTLERVRDLTSRVGSGITPRGGSDVYQTEGVLFIRSQNVRFEGLDLSDVAFIDQKTHRSMAGSKALPFDVLLNITGASIGRCCVLPDGLGEANVNQHVCTVRLEEATPQDAEFLSSTLASPIGQNQIFRLNAGGNREGLNYEQLRAIEVPWPRPNERKKIARILTTLDNLIEKTGALIAKYQAIKQGMMHDLFSRGVDSSGQLRPTQEQAPDLYKQSELGWIPKEWDEGWLADEIGPITSGWSPLCDSVPATKDQWAIQKTTVCVWSGYDETENKRLPGHFQPRPHLEVQKDDILVTRKGPFDRVGVVVHVHETRPKLMFPDTVFRLRLKNEKDVLPAFVPFALGSDAVQSDWYGRKIGLADAQVNINHGILKTTYFPKPKPDEQQMIVTRLSQIQGLIRAEEKQLNKLSSVKSGLVQDLLTGKVHVKVGEAEEVAAHA</sequence>
<name>A0A517STK6_9BACT</name>
<evidence type="ECO:0000256" key="1">
    <source>
        <dbReference type="ARBA" id="ARBA00010923"/>
    </source>
</evidence>
<dbReference type="RefSeq" id="WP_145271345.1">
    <property type="nucleotide sequence ID" value="NZ_CP036272.1"/>
</dbReference>
<dbReference type="AlphaFoldDB" id="A0A517STK6"/>
<dbReference type="InterPro" id="IPR044946">
    <property type="entry name" value="Restrct_endonuc_typeI_TRD_sf"/>
</dbReference>
<dbReference type="REBASE" id="355247">
    <property type="entry name" value="S.PbaSV7mrORF19620P"/>
</dbReference>
<comment type="similarity">
    <text evidence="1">Belongs to the type-I restriction system S methylase family.</text>
</comment>
<keyword evidence="6" id="KW-1185">Reference proteome</keyword>
<dbReference type="PANTHER" id="PTHR30408:SF12">
    <property type="entry name" value="TYPE I RESTRICTION ENZYME MJAVIII SPECIFICITY SUBUNIT"/>
    <property type="match status" value="1"/>
</dbReference>
<feature type="domain" description="Type I restriction modification DNA specificity" evidence="4">
    <location>
        <begin position="89"/>
        <end position="189"/>
    </location>
</feature>
<proteinExistence type="inferred from homology"/>
<evidence type="ECO:0000313" key="6">
    <source>
        <dbReference type="Proteomes" id="UP000315003"/>
    </source>
</evidence>
<dbReference type="GO" id="GO:0003677">
    <property type="term" value="F:DNA binding"/>
    <property type="evidence" value="ECO:0007669"/>
    <property type="project" value="UniProtKB-KW"/>
</dbReference>
<dbReference type="CDD" id="cd17256">
    <property type="entry name" value="RMtype1_S_EcoJA65PI-TRD1-CR1_like"/>
    <property type="match status" value="1"/>
</dbReference>
<dbReference type="GO" id="GO:0009307">
    <property type="term" value="P:DNA restriction-modification system"/>
    <property type="evidence" value="ECO:0007669"/>
    <property type="project" value="UniProtKB-KW"/>
</dbReference>
<evidence type="ECO:0000313" key="5">
    <source>
        <dbReference type="EMBL" id="QDT59456.1"/>
    </source>
</evidence>
<dbReference type="Gene3D" id="3.90.220.20">
    <property type="entry name" value="DNA methylase specificity domains"/>
    <property type="match status" value="2"/>
</dbReference>
<dbReference type="InterPro" id="IPR000055">
    <property type="entry name" value="Restrct_endonuc_typeI_TRD"/>
</dbReference>
<dbReference type="InterPro" id="IPR052021">
    <property type="entry name" value="Type-I_RS_S_subunit"/>
</dbReference>
<reference evidence="5 6" key="1">
    <citation type="submission" date="2019-02" db="EMBL/GenBank/DDBJ databases">
        <title>Deep-cultivation of Planctomycetes and their phenomic and genomic characterization uncovers novel biology.</title>
        <authorList>
            <person name="Wiegand S."/>
            <person name="Jogler M."/>
            <person name="Boedeker C."/>
            <person name="Pinto D."/>
            <person name="Vollmers J."/>
            <person name="Rivas-Marin E."/>
            <person name="Kohn T."/>
            <person name="Peeters S.H."/>
            <person name="Heuer A."/>
            <person name="Rast P."/>
            <person name="Oberbeckmann S."/>
            <person name="Bunk B."/>
            <person name="Jeske O."/>
            <person name="Meyerdierks A."/>
            <person name="Storesund J.E."/>
            <person name="Kallscheuer N."/>
            <person name="Luecker S."/>
            <person name="Lage O.M."/>
            <person name="Pohl T."/>
            <person name="Merkel B.J."/>
            <person name="Hornburger P."/>
            <person name="Mueller R.-W."/>
            <person name="Bruemmer F."/>
            <person name="Labrenz M."/>
            <person name="Spormann A.M."/>
            <person name="Op den Camp H."/>
            <person name="Overmann J."/>
            <person name="Amann R."/>
            <person name="Jetten M.S.M."/>
            <person name="Mascher T."/>
            <person name="Medema M.H."/>
            <person name="Devos D.P."/>
            <person name="Kaster A.-K."/>
            <person name="Ovreas L."/>
            <person name="Rohde M."/>
            <person name="Galperin M.Y."/>
            <person name="Jogler C."/>
        </authorList>
    </citation>
    <scope>NUCLEOTIDE SEQUENCE [LARGE SCALE GENOMIC DNA]</scope>
    <source>
        <strain evidence="5 6">SV_7m_r</strain>
    </source>
</reference>
<organism evidence="5 6">
    <name type="scientific">Stieleria bergensis</name>
    <dbReference type="NCBI Taxonomy" id="2528025"/>
    <lineage>
        <taxon>Bacteria</taxon>
        <taxon>Pseudomonadati</taxon>
        <taxon>Planctomycetota</taxon>
        <taxon>Planctomycetia</taxon>
        <taxon>Pirellulales</taxon>
        <taxon>Pirellulaceae</taxon>
        <taxon>Stieleria</taxon>
    </lineage>
</organism>
<evidence type="ECO:0000256" key="2">
    <source>
        <dbReference type="ARBA" id="ARBA00022747"/>
    </source>
</evidence>
<evidence type="ECO:0000259" key="4">
    <source>
        <dbReference type="Pfam" id="PF01420"/>
    </source>
</evidence>
<dbReference type="SUPFAM" id="SSF116734">
    <property type="entry name" value="DNA methylase specificity domain"/>
    <property type="match status" value="2"/>
</dbReference>
<dbReference type="PANTHER" id="PTHR30408">
    <property type="entry name" value="TYPE-1 RESTRICTION ENZYME ECOKI SPECIFICITY PROTEIN"/>
    <property type="match status" value="1"/>
</dbReference>